<evidence type="ECO:0000313" key="3">
    <source>
        <dbReference type="Proteomes" id="UP001221411"/>
    </source>
</evidence>
<dbReference type="RefSeq" id="WP_271930293.1">
    <property type="nucleotide sequence ID" value="NZ_JAQNDO010000001.1"/>
</dbReference>
<feature type="domain" description="Putative adhesin Stv" evidence="1">
    <location>
        <begin position="27"/>
        <end position="192"/>
    </location>
</feature>
<dbReference type="EMBL" id="JAQNDO010000001">
    <property type="protein sequence ID" value="MDC0749892.1"/>
    <property type="molecule type" value="Genomic_DNA"/>
</dbReference>
<evidence type="ECO:0000313" key="2">
    <source>
        <dbReference type="EMBL" id="MDC0749892.1"/>
    </source>
</evidence>
<dbReference type="Proteomes" id="UP001221411">
    <property type="component" value="Unassembled WGS sequence"/>
</dbReference>
<keyword evidence="3" id="KW-1185">Reference proteome</keyword>
<dbReference type="Pfam" id="PF21527">
    <property type="entry name" value="Stv"/>
    <property type="match status" value="1"/>
</dbReference>
<organism evidence="2 3">
    <name type="scientific">Polyangium mundeleinium</name>
    <dbReference type="NCBI Taxonomy" id="2995306"/>
    <lineage>
        <taxon>Bacteria</taxon>
        <taxon>Pseudomonadati</taxon>
        <taxon>Myxococcota</taxon>
        <taxon>Polyangia</taxon>
        <taxon>Polyangiales</taxon>
        <taxon>Polyangiaceae</taxon>
        <taxon>Polyangium</taxon>
    </lineage>
</organism>
<reference evidence="2 3" key="1">
    <citation type="submission" date="2022-11" db="EMBL/GenBank/DDBJ databases">
        <title>Minimal conservation of predation-associated metabolite biosynthetic gene clusters underscores biosynthetic potential of Myxococcota including descriptions for ten novel species: Archangium lansinium sp. nov., Myxococcus landrumus sp. nov., Nannocystis bai.</title>
        <authorList>
            <person name="Ahearne A."/>
            <person name="Stevens C."/>
            <person name="Dowd S."/>
        </authorList>
    </citation>
    <scope>NUCLEOTIDE SEQUENCE [LARGE SCALE GENOMIC DNA]</scope>
    <source>
        <strain evidence="2 3">RJM3</strain>
    </source>
</reference>
<proteinExistence type="predicted"/>
<name>A0ABT5F9P3_9BACT</name>
<gene>
    <name evidence="2" type="ORF">POL67_51670</name>
</gene>
<comment type="caution">
    <text evidence="2">The sequence shown here is derived from an EMBL/GenBank/DDBJ whole genome shotgun (WGS) entry which is preliminary data.</text>
</comment>
<sequence>MKIEIEPRLYFFRSVYEIEKQTPVTDCLTLSHGATYENSGYFTVPQGVTIHFFTSPGVPLPGSVTDLILRDSHLVYEDVKEGKQCPNYVLSKVVNTKAAPEDYLGIDGLMHSAYEGVKRFGYRQKDKRDKDWNDNGTWAGTNVVRWAPHVVTVRSRSIFTGYLKVISLREVLEIVLNKYRYITDFYVAACRVHAVSTLLGHKTVAPALAPKPY</sequence>
<evidence type="ECO:0000259" key="1">
    <source>
        <dbReference type="Pfam" id="PF21527"/>
    </source>
</evidence>
<protein>
    <recommendedName>
        <fullName evidence="1">Putative adhesin Stv domain-containing protein</fullName>
    </recommendedName>
</protein>
<dbReference type="InterPro" id="IPR049002">
    <property type="entry name" value="Stv"/>
</dbReference>
<accession>A0ABT5F9P3</accession>